<proteinExistence type="predicted"/>
<protein>
    <submittedName>
        <fullName evidence="1">Uncharacterized protein</fullName>
    </submittedName>
</protein>
<dbReference type="EMBL" id="HBGU01040516">
    <property type="protein sequence ID" value="CAD9469252.1"/>
    <property type="molecule type" value="Transcribed_RNA"/>
</dbReference>
<sequence>MLGSFTIIMLSVNQSHHSINQCWAGPPELTQHSCYVDKGGGAKFVSSNGDFIHLKRGETAAEGEKVLRGVYFQSSGAFLKCAMGDPDGPALRAFLGYAGWGPQQLDGEWRRGSWTLCDASAEAVFTSDVAGLWSQMSTGSMGLRLCSRVSQAQPGERWNELKA</sequence>
<organism evidence="1">
    <name type="scientific">Haptolina brevifila</name>
    <dbReference type="NCBI Taxonomy" id="156173"/>
    <lineage>
        <taxon>Eukaryota</taxon>
        <taxon>Haptista</taxon>
        <taxon>Haptophyta</taxon>
        <taxon>Prymnesiophyceae</taxon>
        <taxon>Prymnesiales</taxon>
        <taxon>Prymnesiaceae</taxon>
        <taxon>Haptolina</taxon>
    </lineage>
</organism>
<accession>A0A7S2E0M8</accession>
<dbReference type="Pfam" id="PF02622">
    <property type="entry name" value="DUF179"/>
    <property type="match status" value="1"/>
</dbReference>
<gene>
    <name evidence="1" type="ORF">CBRE1094_LOCUS22102</name>
</gene>
<evidence type="ECO:0000313" key="1">
    <source>
        <dbReference type="EMBL" id="CAD9469252.1"/>
    </source>
</evidence>
<dbReference type="AlphaFoldDB" id="A0A7S2E0M8"/>
<reference evidence="1" key="1">
    <citation type="submission" date="2021-01" db="EMBL/GenBank/DDBJ databases">
        <authorList>
            <person name="Corre E."/>
            <person name="Pelletier E."/>
            <person name="Niang G."/>
            <person name="Scheremetjew M."/>
            <person name="Finn R."/>
            <person name="Kale V."/>
            <person name="Holt S."/>
            <person name="Cochrane G."/>
            <person name="Meng A."/>
            <person name="Brown T."/>
            <person name="Cohen L."/>
        </authorList>
    </citation>
    <scope>NUCLEOTIDE SEQUENCE</scope>
    <source>
        <strain evidence="1">UTEX LB 985</strain>
    </source>
</reference>
<dbReference type="SUPFAM" id="SSF143456">
    <property type="entry name" value="VC0467-like"/>
    <property type="match status" value="1"/>
</dbReference>
<dbReference type="Gene3D" id="3.40.1740.10">
    <property type="entry name" value="VC0467-like"/>
    <property type="match status" value="1"/>
</dbReference>
<name>A0A7S2E0M8_9EUKA</name>
<dbReference type="InterPro" id="IPR003774">
    <property type="entry name" value="AlgH-like"/>
</dbReference>